<dbReference type="Gene3D" id="3.40.630.30">
    <property type="match status" value="1"/>
</dbReference>
<name>A0ABU9QJU5_9BURK</name>
<dbReference type="InterPro" id="IPR038740">
    <property type="entry name" value="BioF2-like_GNAT_dom"/>
</dbReference>
<feature type="domain" description="BioF2-like acetyltransferase" evidence="1">
    <location>
        <begin position="162"/>
        <end position="285"/>
    </location>
</feature>
<proteinExistence type="predicted"/>
<keyword evidence="2" id="KW-0808">Transferase</keyword>
<gene>
    <name evidence="2" type="ORF">V4C55_28785</name>
</gene>
<reference evidence="2 3" key="1">
    <citation type="submission" date="2024-01" db="EMBL/GenBank/DDBJ databases">
        <title>The diversity of rhizobia nodulating Mimosa spp. in eleven states of Brazil covering several biomes is determined by host plant, location, and edaphic factors.</title>
        <authorList>
            <person name="Rouws L."/>
            <person name="Barauna A."/>
            <person name="Beukes C."/>
            <person name="De Faria S.M."/>
            <person name="Gross E."/>
            <person name="Dos Reis Junior F.B."/>
            <person name="Simon M."/>
            <person name="Maluk M."/>
            <person name="Odee D.W."/>
            <person name="Kenicer G."/>
            <person name="Young J.P.W."/>
            <person name="Reis V.M."/>
            <person name="Zilli J."/>
            <person name="James E.K."/>
        </authorList>
    </citation>
    <scope>NUCLEOTIDE SEQUENCE [LARGE SCALE GENOMIC DNA]</scope>
    <source>
        <strain evidence="2 3">JPY77</strain>
    </source>
</reference>
<dbReference type="Proteomes" id="UP001494588">
    <property type="component" value="Unassembled WGS sequence"/>
</dbReference>
<evidence type="ECO:0000259" key="1">
    <source>
        <dbReference type="Pfam" id="PF13480"/>
    </source>
</evidence>
<dbReference type="EC" id="2.3.1.-" evidence="2"/>
<dbReference type="SUPFAM" id="SSF55729">
    <property type="entry name" value="Acyl-CoA N-acyltransferases (Nat)"/>
    <property type="match status" value="1"/>
</dbReference>
<protein>
    <submittedName>
        <fullName evidence="2">GNAT family N-acetyltransferase</fullName>
        <ecNumber evidence="2">2.3.1.-</ecNumber>
    </submittedName>
</protein>
<organism evidence="2 3">
    <name type="scientific">Paraburkholderia sabiae</name>
    <dbReference type="NCBI Taxonomy" id="273251"/>
    <lineage>
        <taxon>Bacteria</taxon>
        <taxon>Pseudomonadati</taxon>
        <taxon>Pseudomonadota</taxon>
        <taxon>Betaproteobacteria</taxon>
        <taxon>Burkholderiales</taxon>
        <taxon>Burkholderiaceae</taxon>
        <taxon>Paraburkholderia</taxon>
    </lineage>
</organism>
<evidence type="ECO:0000313" key="3">
    <source>
        <dbReference type="Proteomes" id="UP001494588"/>
    </source>
</evidence>
<comment type="caution">
    <text evidence="2">The sequence shown here is derived from an EMBL/GenBank/DDBJ whole genome shotgun (WGS) entry which is preliminary data.</text>
</comment>
<sequence length="324" mass="35561">MTVDVIPFQPASMDAWDTFCADAVNSTFLHTRRFLGYHGDRFKDISALLMQGGVIVGVFAAAEAPADRAMVVSHPGITYGGIVHDGALSGGKMIEAMEQLRAHYRAMGYERLRYKAVPHVYQARPSQDDLYALFRIGARRTRCDLSCAIDLYDRAKPSERRRRGLKKALKSVTVQAGRAQLRPLWGVLMDNLARKHDAAPVHSAQEMEQLAGLFPEAIEFFCATMDGRVEAGVVVFKTRTVWHAQYIAASEAAYSVSALDAVFDHAIAGAKAAGVRYFDFGTSNESEGTVLNESLYQYKHEYGGGGAVHEFYDVDLLGAQNAGV</sequence>
<accession>A0ABU9QJU5</accession>
<dbReference type="Pfam" id="PF13480">
    <property type="entry name" value="Acetyltransf_6"/>
    <property type="match status" value="1"/>
</dbReference>
<evidence type="ECO:0000313" key="2">
    <source>
        <dbReference type="EMBL" id="MEM5289724.1"/>
    </source>
</evidence>
<dbReference type="EMBL" id="JAZHGC010000028">
    <property type="protein sequence ID" value="MEM5289724.1"/>
    <property type="molecule type" value="Genomic_DNA"/>
</dbReference>
<keyword evidence="3" id="KW-1185">Reference proteome</keyword>
<dbReference type="InterPro" id="IPR016181">
    <property type="entry name" value="Acyl_CoA_acyltransferase"/>
</dbReference>
<keyword evidence="2" id="KW-0012">Acyltransferase</keyword>
<dbReference type="GO" id="GO:0016746">
    <property type="term" value="F:acyltransferase activity"/>
    <property type="evidence" value="ECO:0007669"/>
    <property type="project" value="UniProtKB-KW"/>
</dbReference>
<dbReference type="RefSeq" id="WP_201650995.1">
    <property type="nucleotide sequence ID" value="NZ_CAJHCS010000010.1"/>
</dbReference>